<evidence type="ECO:0000256" key="1">
    <source>
        <dbReference type="ARBA" id="ARBA00023002"/>
    </source>
</evidence>
<dbReference type="EMBL" id="SOCP01000027">
    <property type="protein sequence ID" value="TDV38598.1"/>
    <property type="molecule type" value="Genomic_DNA"/>
</dbReference>
<dbReference type="Gene3D" id="3.20.20.100">
    <property type="entry name" value="NADP-dependent oxidoreductase domain"/>
    <property type="match status" value="1"/>
</dbReference>
<accession>A0A4R7US68</accession>
<protein>
    <submittedName>
        <fullName evidence="3">Aryl-alcohol dehydrogenase (NADP+)</fullName>
    </submittedName>
</protein>
<proteinExistence type="predicted"/>
<evidence type="ECO:0000259" key="2">
    <source>
        <dbReference type="Pfam" id="PF00248"/>
    </source>
</evidence>
<dbReference type="InterPro" id="IPR023210">
    <property type="entry name" value="NADP_OxRdtase_dom"/>
</dbReference>
<dbReference type="GO" id="GO:0005829">
    <property type="term" value="C:cytosol"/>
    <property type="evidence" value="ECO:0007669"/>
    <property type="project" value="TreeGrafter"/>
</dbReference>
<organism evidence="3 4">
    <name type="scientific">Actinophytocola oryzae</name>
    <dbReference type="NCBI Taxonomy" id="502181"/>
    <lineage>
        <taxon>Bacteria</taxon>
        <taxon>Bacillati</taxon>
        <taxon>Actinomycetota</taxon>
        <taxon>Actinomycetes</taxon>
        <taxon>Pseudonocardiales</taxon>
        <taxon>Pseudonocardiaceae</taxon>
    </lineage>
</organism>
<dbReference type="InterPro" id="IPR036812">
    <property type="entry name" value="NAD(P)_OxRdtase_dom_sf"/>
</dbReference>
<feature type="domain" description="NADP-dependent oxidoreductase" evidence="2">
    <location>
        <begin position="15"/>
        <end position="324"/>
    </location>
</feature>
<dbReference type="PANTHER" id="PTHR43364">
    <property type="entry name" value="NADH-SPECIFIC METHYLGLYOXAL REDUCTASE-RELATED"/>
    <property type="match status" value="1"/>
</dbReference>
<dbReference type="SUPFAM" id="SSF51430">
    <property type="entry name" value="NAD(P)-linked oxidoreductase"/>
    <property type="match status" value="1"/>
</dbReference>
<dbReference type="AlphaFoldDB" id="A0A4R7US68"/>
<gene>
    <name evidence="3" type="ORF">CLV71_12741</name>
</gene>
<dbReference type="FunFam" id="3.20.20.100:FF:000004">
    <property type="entry name" value="Oxidoreductase, aldo/keto reductase"/>
    <property type="match status" value="1"/>
</dbReference>
<dbReference type="PANTHER" id="PTHR43364:SF4">
    <property type="entry name" value="NAD(P)-LINKED OXIDOREDUCTASE SUPERFAMILY PROTEIN"/>
    <property type="match status" value="1"/>
</dbReference>
<sequence length="335" mass="36434">MRHVRLGRTGLKVSPMCLGTLSFGLQSDVGAAQKIMGRAADAGIDFFDTADVYPALLAPEDEFADHVGRAEEIVGDWVSGRRDEYVIATKFRYRTGPGPNQQGAGRRHIMAAVEASLRRLRSDWIDLYQLHAPDPDTPIDETLSALDSLVRSGKVRYIGCSNFLAYQLAKALGRSEVLSLARFDSVQPRYNLLFREAERELLPLCAEDEVGVLAFNPLAGGLLTGRHDRGRAPDGDSRFALGQAASIYRIRYWRDAAFDAVAEIGALAGEAGLPPATLAVAWVMANPAVTAPVIGASRPEQLTDTLAAADVVLDDGLLSRLDRITRRFRWGDAVS</sequence>
<dbReference type="Proteomes" id="UP000294927">
    <property type="component" value="Unassembled WGS sequence"/>
</dbReference>
<evidence type="ECO:0000313" key="3">
    <source>
        <dbReference type="EMBL" id="TDV38598.1"/>
    </source>
</evidence>
<dbReference type="GO" id="GO:0016491">
    <property type="term" value="F:oxidoreductase activity"/>
    <property type="evidence" value="ECO:0007669"/>
    <property type="project" value="UniProtKB-KW"/>
</dbReference>
<evidence type="ECO:0000313" key="4">
    <source>
        <dbReference type="Proteomes" id="UP000294927"/>
    </source>
</evidence>
<dbReference type="Pfam" id="PF00248">
    <property type="entry name" value="Aldo_ket_red"/>
    <property type="match status" value="1"/>
</dbReference>
<reference evidence="3 4" key="1">
    <citation type="submission" date="2019-03" db="EMBL/GenBank/DDBJ databases">
        <title>Genomic Encyclopedia of Archaeal and Bacterial Type Strains, Phase II (KMG-II): from individual species to whole genera.</title>
        <authorList>
            <person name="Goeker M."/>
        </authorList>
    </citation>
    <scope>NUCLEOTIDE SEQUENCE [LARGE SCALE GENOMIC DNA]</scope>
    <source>
        <strain evidence="3 4">DSM 45499</strain>
    </source>
</reference>
<dbReference type="OrthoDB" id="9768793at2"/>
<dbReference type="InterPro" id="IPR050523">
    <property type="entry name" value="AKR_Detox_Biosynth"/>
</dbReference>
<keyword evidence="1" id="KW-0560">Oxidoreductase</keyword>
<comment type="caution">
    <text evidence="3">The sequence shown here is derived from an EMBL/GenBank/DDBJ whole genome shotgun (WGS) entry which is preliminary data.</text>
</comment>
<keyword evidence="4" id="KW-1185">Reference proteome</keyword>
<name>A0A4R7US68_9PSEU</name>